<keyword evidence="2" id="KW-1185">Reference proteome</keyword>
<organism evidence="1 2">
    <name type="scientific">Taxus chinensis</name>
    <name type="common">Chinese yew</name>
    <name type="synonym">Taxus wallichiana var. chinensis</name>
    <dbReference type="NCBI Taxonomy" id="29808"/>
    <lineage>
        <taxon>Eukaryota</taxon>
        <taxon>Viridiplantae</taxon>
        <taxon>Streptophyta</taxon>
        <taxon>Embryophyta</taxon>
        <taxon>Tracheophyta</taxon>
        <taxon>Spermatophyta</taxon>
        <taxon>Pinopsida</taxon>
        <taxon>Pinidae</taxon>
        <taxon>Conifers II</taxon>
        <taxon>Cupressales</taxon>
        <taxon>Taxaceae</taxon>
        <taxon>Taxus</taxon>
    </lineage>
</organism>
<evidence type="ECO:0000313" key="1">
    <source>
        <dbReference type="EMBL" id="KAH9324131.1"/>
    </source>
</evidence>
<proteinExistence type="predicted"/>
<accession>A0AA38GKI7</accession>
<dbReference type="EMBL" id="JAHRHJ020000002">
    <property type="protein sequence ID" value="KAH9324131.1"/>
    <property type="molecule type" value="Genomic_DNA"/>
</dbReference>
<protein>
    <submittedName>
        <fullName evidence="1">Uncharacterized protein</fullName>
    </submittedName>
</protein>
<dbReference type="AlphaFoldDB" id="A0AA38GKI7"/>
<name>A0AA38GKI7_TAXCH</name>
<evidence type="ECO:0000313" key="2">
    <source>
        <dbReference type="Proteomes" id="UP000824469"/>
    </source>
</evidence>
<reference evidence="1 2" key="1">
    <citation type="journal article" date="2021" name="Nat. Plants">
        <title>The Taxus genome provides insights into paclitaxel biosynthesis.</title>
        <authorList>
            <person name="Xiong X."/>
            <person name="Gou J."/>
            <person name="Liao Q."/>
            <person name="Li Y."/>
            <person name="Zhou Q."/>
            <person name="Bi G."/>
            <person name="Li C."/>
            <person name="Du R."/>
            <person name="Wang X."/>
            <person name="Sun T."/>
            <person name="Guo L."/>
            <person name="Liang H."/>
            <person name="Lu P."/>
            <person name="Wu Y."/>
            <person name="Zhang Z."/>
            <person name="Ro D.K."/>
            <person name="Shang Y."/>
            <person name="Huang S."/>
            <person name="Yan J."/>
        </authorList>
    </citation>
    <scope>NUCLEOTIDE SEQUENCE [LARGE SCALE GENOMIC DNA]</scope>
    <source>
        <strain evidence="1">Ta-2019</strain>
    </source>
</reference>
<gene>
    <name evidence="1" type="ORF">KI387_004309</name>
</gene>
<comment type="caution">
    <text evidence="1">The sequence shown here is derived from an EMBL/GenBank/DDBJ whole genome shotgun (WGS) entry which is preliminary data.</text>
</comment>
<sequence length="78" mass="9163">MRITPQLISKFTGLICEGDIINDDLSDKEALKEIVVVYDYNKGLRYFDIVEIPDLFMRMATHLVTKLNDQERWTQVNK</sequence>
<dbReference type="Proteomes" id="UP000824469">
    <property type="component" value="Unassembled WGS sequence"/>
</dbReference>
<feature type="non-terminal residue" evidence="1">
    <location>
        <position position="78"/>
    </location>
</feature>